<accession>A0A0D2NEB3</accession>
<dbReference type="RefSeq" id="XP_013902585.1">
    <property type="nucleotide sequence ID" value="XM_014047131.1"/>
</dbReference>
<evidence type="ECO:0000256" key="1">
    <source>
        <dbReference type="SAM" id="MobiDB-lite"/>
    </source>
</evidence>
<protein>
    <submittedName>
        <fullName evidence="2">Uncharacterized protein</fullName>
    </submittedName>
</protein>
<evidence type="ECO:0000313" key="2">
    <source>
        <dbReference type="EMBL" id="KIZ03566.1"/>
    </source>
</evidence>
<dbReference type="Proteomes" id="UP000054498">
    <property type="component" value="Unassembled WGS sequence"/>
</dbReference>
<proteinExistence type="predicted"/>
<dbReference type="GeneID" id="25737270"/>
<dbReference type="OrthoDB" id="10661988at2759"/>
<name>A0A0D2NEB3_9CHLO</name>
<organism evidence="2 3">
    <name type="scientific">Monoraphidium neglectum</name>
    <dbReference type="NCBI Taxonomy" id="145388"/>
    <lineage>
        <taxon>Eukaryota</taxon>
        <taxon>Viridiplantae</taxon>
        <taxon>Chlorophyta</taxon>
        <taxon>core chlorophytes</taxon>
        <taxon>Chlorophyceae</taxon>
        <taxon>CS clade</taxon>
        <taxon>Sphaeropleales</taxon>
        <taxon>Selenastraceae</taxon>
        <taxon>Monoraphidium</taxon>
    </lineage>
</organism>
<dbReference type="KEGG" id="mng:MNEG_4392"/>
<dbReference type="AlphaFoldDB" id="A0A0D2NEB3"/>
<feature type="region of interest" description="Disordered" evidence="1">
    <location>
        <begin position="341"/>
        <end position="374"/>
    </location>
</feature>
<dbReference type="EMBL" id="KK100826">
    <property type="protein sequence ID" value="KIZ03566.1"/>
    <property type="molecule type" value="Genomic_DNA"/>
</dbReference>
<gene>
    <name evidence="2" type="ORF">MNEG_4392</name>
</gene>
<keyword evidence="3" id="KW-1185">Reference proteome</keyword>
<sequence>MWAATWQKLDTEQLRASLVASACTHDQLTLATQDVSQLAAAACKALAAACDAEPPHPAPEPGPTPQLRMASVGRFSSACLRLANALLCCADVAGPLVDAGQHAAAADAAKAGVKHLVGALEALCARRLMPDAPCTALDGAVGGEEAEGRRELCGVVASACEQLLELALSATALLTGRGPPGAPREMVSLATLNLGWSSLGRLMVAPPPPARLTAAPPALVRRAARAALRQLVAAAGELRAPGQEGRLRVVRFYLGVALKILGTSASATRSAAWAPLVSAALSLHAADRRGFAPSEAAAAGAVRELLLPKLAAAMLGALNEEGAGQEELEARLRDVAAAAEGTLSDGGGSESREQQQQQQQPFATEEEVSEWECEETDASVRLQAGVLLAAGLLQHAPAMRPPLAEAAARVLLPWMVRAAGVAAADALLAEHPGGLWRHVRCAALAFLLGCAAGGAPLEAAWRVGVQSLHLLAMSPHPVVARLASAVLCGAQQASALGPQEEQLEAALGLLDELAAGEALAGACQLDSLGPASRLAAHLAAMLQACGPSPAAQCFTQQRLLSPPPPPLDACAAAVLAGRVHVVWLARPPDEADTSGFFKGCLDLVISQALPVIAVLQQHQQQQPGLNAAELALLEAHLGWLLEGAQLAAQRVHDRPGQDAAATAALQQHSAATALSALALPSSGATVAHPGPQRPAPACYVAPALRLVAAAGSVLQAAALEGLHQPLGFLLQWAGQQQQGSRDGKGGGLLVDIAAAAGRLGGSQTQPQALFRHLLSCPHWAVRAAALDALVLYSRTSAVHSTFLGLIPPACMAGPDAATLAFVAVFKAHMGRSQDEEAQRVHEEWISSGGLAAASHAVQLERSLAPLAAEAAAGVAGVAQALATAEVAVGRLLAAARTSAPLAPAERGVVGGQARALLGDLASVASRVRGLRDGLEGARDACGSGGAGGLVG</sequence>
<evidence type="ECO:0000313" key="3">
    <source>
        <dbReference type="Proteomes" id="UP000054498"/>
    </source>
</evidence>
<reference evidence="2 3" key="1">
    <citation type="journal article" date="2013" name="BMC Genomics">
        <title>Reconstruction of the lipid metabolism for the microalga Monoraphidium neglectum from its genome sequence reveals characteristics suitable for biofuel production.</title>
        <authorList>
            <person name="Bogen C."/>
            <person name="Al-Dilaimi A."/>
            <person name="Albersmeier A."/>
            <person name="Wichmann J."/>
            <person name="Grundmann M."/>
            <person name="Rupp O."/>
            <person name="Lauersen K.J."/>
            <person name="Blifernez-Klassen O."/>
            <person name="Kalinowski J."/>
            <person name="Goesmann A."/>
            <person name="Mussgnug J.H."/>
            <person name="Kruse O."/>
        </authorList>
    </citation>
    <scope>NUCLEOTIDE SEQUENCE [LARGE SCALE GENOMIC DNA]</scope>
    <source>
        <strain evidence="2 3">SAG 48.87</strain>
    </source>
</reference>
<feature type="compositionally biased region" description="Acidic residues" evidence="1">
    <location>
        <begin position="364"/>
        <end position="374"/>
    </location>
</feature>